<keyword evidence="3" id="KW-1185">Reference proteome</keyword>
<feature type="transmembrane region" description="Helical" evidence="1">
    <location>
        <begin position="41"/>
        <end position="59"/>
    </location>
</feature>
<evidence type="ECO:0000313" key="2">
    <source>
        <dbReference type="EMBL" id="OHX41324.1"/>
    </source>
</evidence>
<gene>
    <name evidence="2" type="ORF">BBV17_28410</name>
</gene>
<sequence length="297" mass="35034">MEEIKKVIEDGFEEIIFDDEDKEILLDTIKRSRRRNIKQKTLIIFSSAAMIWLLLFSSANQIITYAIDQSAEKMELQLKMYNSVLYYETVQGQYQETDYLREQKEQVKFKISEGDTPGGTVQININDNIYIEEKSNGNKRIVYEDSPEGEIVSEDKRTIVDKFTQNLFEKWETLKDAFVIMNDGIPGYNYRERPSYIHYSSFITFPQAPAHYLRVLENWEIKEEGTLLGRKVKVIEGEFDKNSKEKFRSETFKMWVDTESGVLLKYISYDKDGKMTKEVHVNEIKFNEDLNAEDYLE</sequence>
<evidence type="ECO:0008006" key="4">
    <source>
        <dbReference type="Google" id="ProtNLM"/>
    </source>
</evidence>
<keyword evidence="1" id="KW-0472">Membrane</keyword>
<keyword evidence="1" id="KW-0812">Transmembrane</keyword>
<accession>A0ABX3CKE1</accession>
<dbReference type="Proteomes" id="UP000180194">
    <property type="component" value="Unassembled WGS sequence"/>
</dbReference>
<dbReference type="EMBL" id="MBRJ01000059">
    <property type="protein sequence ID" value="OHX41324.1"/>
    <property type="molecule type" value="Genomic_DNA"/>
</dbReference>
<name>A0ABX3CKE1_9BACI</name>
<reference evidence="2 3" key="1">
    <citation type="submission" date="2016-07" db="EMBL/GenBank/DDBJ databases">
        <title>Bacillus oceanisediminis whole genome.</title>
        <authorList>
            <person name="Pal Y."/>
            <person name="Verma A."/>
            <person name="Mual P."/>
            <person name="Srinivasan K."/>
        </authorList>
    </citation>
    <scope>NUCLEOTIDE SEQUENCE [LARGE SCALE GENOMIC DNA]</scope>
    <source>
        <strain evidence="2 3">Bhandara28</strain>
    </source>
</reference>
<proteinExistence type="predicted"/>
<organism evidence="2 3">
    <name type="scientific">Cytobacillus oceanisediminis</name>
    <dbReference type="NCBI Taxonomy" id="665099"/>
    <lineage>
        <taxon>Bacteria</taxon>
        <taxon>Bacillati</taxon>
        <taxon>Bacillota</taxon>
        <taxon>Bacilli</taxon>
        <taxon>Bacillales</taxon>
        <taxon>Bacillaceae</taxon>
        <taxon>Cytobacillus</taxon>
    </lineage>
</organism>
<evidence type="ECO:0000313" key="3">
    <source>
        <dbReference type="Proteomes" id="UP000180194"/>
    </source>
</evidence>
<keyword evidence="1" id="KW-1133">Transmembrane helix</keyword>
<comment type="caution">
    <text evidence="2">The sequence shown here is derived from an EMBL/GenBank/DDBJ whole genome shotgun (WGS) entry which is preliminary data.</text>
</comment>
<dbReference type="RefSeq" id="WP_071159790.1">
    <property type="nucleotide sequence ID" value="NZ_MBRJ01000059.1"/>
</dbReference>
<evidence type="ECO:0000256" key="1">
    <source>
        <dbReference type="SAM" id="Phobius"/>
    </source>
</evidence>
<dbReference type="Gene3D" id="2.50.20.10">
    <property type="entry name" value="Lipoprotein localisation LolA/LolB/LppX"/>
    <property type="match status" value="1"/>
</dbReference>
<protein>
    <recommendedName>
        <fullName evidence="4">MucB/RseB family protein</fullName>
    </recommendedName>
</protein>